<keyword evidence="3" id="KW-1185">Reference proteome</keyword>
<keyword evidence="1" id="KW-0732">Signal</keyword>
<sequence length="198" mass="21315">MKLNYLLFCAFIVFSFSTQAQEVPKREIGLRTSPANLTNVGFIYKKQLSENTYRRYRLAVGTLGVNVINDNTQVSFNVNGAIGKEKRKPMDEKLSFIYGTELIAGIGLTSISGGTTTIDIGNGSTTTINGSSVTLFTPSVGIGFVLGVMYDIKPKWYLSAEIIPSVTANGTFGSGVSIYGLQANFNSSSVGITGAYRF</sequence>
<evidence type="ECO:0000256" key="1">
    <source>
        <dbReference type="SAM" id="SignalP"/>
    </source>
</evidence>
<reference evidence="3" key="1">
    <citation type="journal article" date="2019" name="Int. J. Syst. Evol. Microbiol.">
        <title>The Global Catalogue of Microorganisms (GCM) 10K type strain sequencing project: providing services to taxonomists for standard genome sequencing and annotation.</title>
        <authorList>
            <consortium name="The Broad Institute Genomics Platform"/>
            <consortium name="The Broad Institute Genome Sequencing Center for Infectious Disease"/>
            <person name="Wu L."/>
            <person name="Ma J."/>
        </authorList>
    </citation>
    <scope>NUCLEOTIDE SEQUENCE [LARGE SCALE GENOMIC DNA]</scope>
    <source>
        <strain evidence="3">KCTC 42805</strain>
    </source>
</reference>
<proteinExistence type="predicted"/>
<dbReference type="Proteomes" id="UP001597469">
    <property type="component" value="Unassembled WGS sequence"/>
</dbReference>
<protein>
    <recommendedName>
        <fullName evidence="4">Outer membrane protein beta-barrel domain-containing protein</fullName>
    </recommendedName>
</protein>
<name>A0ABW5M2R5_9BACT</name>
<accession>A0ABW5M2R5</accession>
<evidence type="ECO:0000313" key="3">
    <source>
        <dbReference type="Proteomes" id="UP001597469"/>
    </source>
</evidence>
<dbReference type="RefSeq" id="WP_381521007.1">
    <property type="nucleotide sequence ID" value="NZ_JBHULN010000003.1"/>
</dbReference>
<feature type="chain" id="PRO_5046008709" description="Outer membrane protein beta-barrel domain-containing protein" evidence="1">
    <location>
        <begin position="21"/>
        <end position="198"/>
    </location>
</feature>
<organism evidence="2 3">
    <name type="scientific">Spirosoma soli</name>
    <dbReference type="NCBI Taxonomy" id="1770529"/>
    <lineage>
        <taxon>Bacteria</taxon>
        <taxon>Pseudomonadati</taxon>
        <taxon>Bacteroidota</taxon>
        <taxon>Cytophagia</taxon>
        <taxon>Cytophagales</taxon>
        <taxon>Cytophagaceae</taxon>
        <taxon>Spirosoma</taxon>
    </lineage>
</organism>
<comment type="caution">
    <text evidence="2">The sequence shown here is derived from an EMBL/GenBank/DDBJ whole genome shotgun (WGS) entry which is preliminary data.</text>
</comment>
<evidence type="ECO:0000313" key="2">
    <source>
        <dbReference type="EMBL" id="MFD2570381.1"/>
    </source>
</evidence>
<evidence type="ECO:0008006" key="4">
    <source>
        <dbReference type="Google" id="ProtNLM"/>
    </source>
</evidence>
<dbReference type="EMBL" id="JBHULN010000003">
    <property type="protein sequence ID" value="MFD2570381.1"/>
    <property type="molecule type" value="Genomic_DNA"/>
</dbReference>
<gene>
    <name evidence="2" type="ORF">ACFSUS_07030</name>
</gene>
<feature type="signal peptide" evidence="1">
    <location>
        <begin position="1"/>
        <end position="20"/>
    </location>
</feature>